<keyword evidence="7" id="KW-0119">Carbohydrate metabolism</keyword>
<dbReference type="GO" id="GO:0005576">
    <property type="term" value="C:extracellular region"/>
    <property type="evidence" value="ECO:0007669"/>
    <property type="project" value="UniProtKB-SubCell"/>
</dbReference>
<dbReference type="EMBL" id="KV417653">
    <property type="protein sequence ID" value="KZP12061.1"/>
    <property type="molecule type" value="Genomic_DNA"/>
</dbReference>
<dbReference type="GO" id="GO:0045493">
    <property type="term" value="P:xylan catabolic process"/>
    <property type="evidence" value="ECO:0007669"/>
    <property type="project" value="UniProtKB-KW"/>
</dbReference>
<evidence type="ECO:0000256" key="3">
    <source>
        <dbReference type="ARBA" id="ARBA00022525"/>
    </source>
</evidence>
<dbReference type="STRING" id="436010.A0A166AXM3"/>
<dbReference type="SUPFAM" id="SSF53474">
    <property type="entry name" value="alpha/beta-Hydrolases"/>
    <property type="match status" value="1"/>
</dbReference>
<keyword evidence="3" id="KW-0964">Secreted</keyword>
<organism evidence="10 11">
    <name type="scientific">Athelia psychrophila</name>
    <dbReference type="NCBI Taxonomy" id="1759441"/>
    <lineage>
        <taxon>Eukaryota</taxon>
        <taxon>Fungi</taxon>
        <taxon>Dikarya</taxon>
        <taxon>Basidiomycota</taxon>
        <taxon>Agaricomycotina</taxon>
        <taxon>Agaricomycetes</taxon>
        <taxon>Agaricomycetidae</taxon>
        <taxon>Atheliales</taxon>
        <taxon>Atheliaceae</taxon>
        <taxon>Athelia</taxon>
    </lineage>
</organism>
<dbReference type="Proteomes" id="UP000076532">
    <property type="component" value="Unassembled WGS sequence"/>
</dbReference>
<proteinExistence type="predicted"/>
<dbReference type="InterPro" id="IPR043595">
    <property type="entry name" value="FaeB/C/D"/>
</dbReference>
<dbReference type="EC" id="3.1.1.73" evidence="2"/>
<evidence type="ECO:0000256" key="1">
    <source>
        <dbReference type="ARBA" id="ARBA00004613"/>
    </source>
</evidence>
<reference evidence="10 11" key="1">
    <citation type="journal article" date="2016" name="Mol. Biol. Evol.">
        <title>Comparative Genomics of Early-Diverging Mushroom-Forming Fungi Provides Insights into the Origins of Lignocellulose Decay Capabilities.</title>
        <authorList>
            <person name="Nagy L.G."/>
            <person name="Riley R."/>
            <person name="Tritt A."/>
            <person name="Adam C."/>
            <person name="Daum C."/>
            <person name="Floudas D."/>
            <person name="Sun H."/>
            <person name="Yadav J.S."/>
            <person name="Pangilinan J."/>
            <person name="Larsson K.H."/>
            <person name="Matsuura K."/>
            <person name="Barry K."/>
            <person name="Labutti K."/>
            <person name="Kuo R."/>
            <person name="Ohm R.A."/>
            <person name="Bhattacharya S.S."/>
            <person name="Shirouzu T."/>
            <person name="Yoshinaga Y."/>
            <person name="Martin F.M."/>
            <person name="Grigoriev I.V."/>
            <person name="Hibbett D.S."/>
        </authorList>
    </citation>
    <scope>NUCLEOTIDE SEQUENCE [LARGE SCALE GENOMIC DNA]</scope>
    <source>
        <strain evidence="10 11">CBS 109695</strain>
    </source>
</reference>
<keyword evidence="8" id="KW-0624">Polysaccharide degradation</keyword>
<evidence type="ECO:0000256" key="5">
    <source>
        <dbReference type="ARBA" id="ARBA00022729"/>
    </source>
</evidence>
<keyword evidence="5" id="KW-0732">Signal</keyword>
<dbReference type="GO" id="GO:0030600">
    <property type="term" value="F:feruloyl esterase activity"/>
    <property type="evidence" value="ECO:0007669"/>
    <property type="project" value="UniProtKB-EC"/>
</dbReference>
<dbReference type="InterPro" id="IPR029058">
    <property type="entry name" value="AB_hydrolase_fold"/>
</dbReference>
<name>A0A166AXM3_9AGAM</name>
<keyword evidence="6" id="KW-0378">Hydrolase</keyword>
<evidence type="ECO:0000256" key="9">
    <source>
        <dbReference type="ARBA" id="ARBA00034075"/>
    </source>
</evidence>
<comment type="catalytic activity">
    <reaction evidence="9">
        <text>feruloyl-polysaccharide + H2O = ferulate + polysaccharide.</text>
        <dbReference type="EC" id="3.1.1.73"/>
    </reaction>
</comment>
<evidence type="ECO:0000313" key="11">
    <source>
        <dbReference type="Proteomes" id="UP000076532"/>
    </source>
</evidence>
<evidence type="ECO:0000256" key="7">
    <source>
        <dbReference type="ARBA" id="ARBA00023277"/>
    </source>
</evidence>
<evidence type="ECO:0000256" key="4">
    <source>
        <dbReference type="ARBA" id="ARBA00022651"/>
    </source>
</evidence>
<protein>
    <recommendedName>
        <fullName evidence="2">feruloyl esterase</fullName>
        <ecNumber evidence="2">3.1.1.73</ecNumber>
    </recommendedName>
</protein>
<dbReference type="PANTHER" id="PTHR38050:SF2">
    <property type="entry name" value="FERULOYL ESTERASE C-RELATED"/>
    <property type="match status" value="1"/>
</dbReference>
<comment type="subcellular location">
    <subcellularLocation>
        <location evidence="1">Secreted</location>
    </subcellularLocation>
</comment>
<dbReference type="AlphaFoldDB" id="A0A166AXM3"/>
<accession>A0A166AXM3</accession>
<dbReference type="PANTHER" id="PTHR38050">
    <property type="match status" value="1"/>
</dbReference>
<gene>
    <name evidence="10" type="ORF">FIBSPDRAFT_913458</name>
</gene>
<evidence type="ECO:0000256" key="6">
    <source>
        <dbReference type="ARBA" id="ARBA00022801"/>
    </source>
</evidence>
<evidence type="ECO:0000256" key="8">
    <source>
        <dbReference type="ARBA" id="ARBA00023326"/>
    </source>
</evidence>
<keyword evidence="11" id="KW-1185">Reference proteome</keyword>
<dbReference type="OrthoDB" id="424610at2759"/>
<keyword evidence="4" id="KW-0858">Xylan degradation</keyword>
<evidence type="ECO:0000256" key="2">
    <source>
        <dbReference type="ARBA" id="ARBA00013091"/>
    </source>
</evidence>
<dbReference type="Gene3D" id="3.40.50.1820">
    <property type="entry name" value="alpha/beta hydrolase"/>
    <property type="match status" value="1"/>
</dbReference>
<sequence>MGDRSFLVHLPATYDASRAHPLVLSFHGFKANDVKQEEITGFSAPGTMINGTGLIAVYPNGAFGPGKTGNESIRAWQGAPYAPTGVDDIAFVHAMVAALQSNLCVDNTRLYASGKSNGGGFTNLLACTASTASMFAAFAPVSAALYPNTLAASSNCKPGRAVPIINFHGLSDPTIPFKGQAGDAKGNSAYATPDIDAWRQSWADRNAAFCNNSTSGATTNAAMGPDGRVVAAATKLSKAITHPHTDTTLTTMHPAACAAANTSSISGTSNAVKESSTEEIATAAVHGFSVVNLGHSWPTTAGLDGGKASFNATTANILPFFESQVLGS</sequence>
<evidence type="ECO:0000313" key="10">
    <source>
        <dbReference type="EMBL" id="KZP12061.1"/>
    </source>
</evidence>